<evidence type="ECO:0000313" key="3">
    <source>
        <dbReference type="EMBL" id="ARP99628.1"/>
    </source>
</evidence>
<accession>A0A1W6ZQD9</accession>
<dbReference type="InterPro" id="IPR000873">
    <property type="entry name" value="AMP-dep_synth/lig_dom"/>
</dbReference>
<keyword evidence="4" id="KW-1185">Reference proteome</keyword>
<dbReference type="AlphaFoldDB" id="A0A1W6ZQD9"/>
<dbReference type="KEGG" id="psin:CAK95_11430"/>
<evidence type="ECO:0000313" key="4">
    <source>
        <dbReference type="Proteomes" id="UP000194137"/>
    </source>
</evidence>
<proteinExistence type="predicted"/>
<dbReference type="Pfam" id="PF13193">
    <property type="entry name" value="AMP-binding_C"/>
    <property type="match status" value="1"/>
</dbReference>
<dbReference type="PANTHER" id="PTHR43767">
    <property type="entry name" value="LONG-CHAIN-FATTY-ACID--COA LIGASE"/>
    <property type="match status" value="1"/>
</dbReference>
<dbReference type="InterPro" id="IPR025110">
    <property type="entry name" value="AMP-bd_C"/>
</dbReference>
<dbReference type="InterPro" id="IPR020845">
    <property type="entry name" value="AMP-binding_CS"/>
</dbReference>
<sequence>MTQARLTQGLRRAAQVNPSGVALIDGDVRRTWRDVEARVSRAASALRDAGLSEGGRVAILAHNSHRYFEIYYAIPWAGGVIVPLNPRLALPEMQYIVEDSGAEILVVDDSFLAIGQAVRERVLSLRCVIHISDNPAPDGFASYEKLVAETQSVADANRHGGDLAGIFYTGGSTGKAKGVMLSHDNLVANAVNGCYMIGYDATTVYLHAAPMCYLTDGMSTLSVTMAAGTHVFIPRFEVEACLNAMTEHRVTNIALVPTMITMIVNSPGIEMRDMSSLRQIMFGSSPITEGTLKRAVQLWPEMRFLHGWGMTELSPIGTMLPYHLRLPRVAGERLKSCGVAAPNIELKIADKQGNEVPRGQIGEIVVRGPIVMQGYWNKPEETAKALRDGWLHTGDAAIMDEEGLVYIADRLKDMIITGGENVYSTEVENAISLMPEIAEVSVIGIPDPHWGESVHAIVVPRNGAKVTLESVQTHCRTLIAAYKCPRSMELRDQPLPVSAAGKIQKNVLREPYWRGREKRVN</sequence>
<protein>
    <submittedName>
        <fullName evidence="3">Uncharacterized protein</fullName>
    </submittedName>
</protein>
<feature type="domain" description="AMP-binding enzyme C-terminal" evidence="2">
    <location>
        <begin position="426"/>
        <end position="502"/>
    </location>
</feature>
<organism evidence="3 4">
    <name type="scientific">Pseudorhodoplanes sinuspersici</name>
    <dbReference type="NCBI Taxonomy" id="1235591"/>
    <lineage>
        <taxon>Bacteria</taxon>
        <taxon>Pseudomonadati</taxon>
        <taxon>Pseudomonadota</taxon>
        <taxon>Alphaproteobacteria</taxon>
        <taxon>Hyphomicrobiales</taxon>
        <taxon>Pseudorhodoplanes</taxon>
    </lineage>
</organism>
<dbReference type="OrthoDB" id="9803968at2"/>
<dbReference type="NCBIfam" id="NF004837">
    <property type="entry name" value="PRK06187.1"/>
    <property type="match status" value="1"/>
</dbReference>
<dbReference type="InterPro" id="IPR045851">
    <property type="entry name" value="AMP-bd_C_sf"/>
</dbReference>
<dbReference type="InterPro" id="IPR042099">
    <property type="entry name" value="ANL_N_sf"/>
</dbReference>
<dbReference type="EMBL" id="CP021112">
    <property type="protein sequence ID" value="ARP99628.1"/>
    <property type="molecule type" value="Genomic_DNA"/>
</dbReference>
<gene>
    <name evidence="3" type="ORF">CAK95_11430</name>
</gene>
<dbReference type="InterPro" id="IPR050237">
    <property type="entry name" value="ATP-dep_AMP-bd_enzyme"/>
</dbReference>
<dbReference type="PROSITE" id="PS00455">
    <property type="entry name" value="AMP_BINDING"/>
    <property type="match status" value="1"/>
</dbReference>
<dbReference type="Gene3D" id="3.30.300.30">
    <property type="match status" value="1"/>
</dbReference>
<dbReference type="Pfam" id="PF00501">
    <property type="entry name" value="AMP-binding"/>
    <property type="match status" value="1"/>
</dbReference>
<name>A0A1W6ZQD9_9HYPH</name>
<dbReference type="SUPFAM" id="SSF56801">
    <property type="entry name" value="Acetyl-CoA synthetase-like"/>
    <property type="match status" value="1"/>
</dbReference>
<reference evidence="3 4" key="1">
    <citation type="submission" date="2017-05" db="EMBL/GenBank/DDBJ databases">
        <title>Full genome sequence of Pseudorhodoplanes sinuspersici.</title>
        <authorList>
            <person name="Dastgheib S.M.M."/>
            <person name="Shavandi M."/>
            <person name="Tirandaz H."/>
        </authorList>
    </citation>
    <scope>NUCLEOTIDE SEQUENCE [LARGE SCALE GENOMIC DNA]</scope>
    <source>
        <strain evidence="3 4">RIPI110</strain>
    </source>
</reference>
<dbReference type="STRING" id="1235591.CAK95_11430"/>
<evidence type="ECO:0000259" key="2">
    <source>
        <dbReference type="Pfam" id="PF13193"/>
    </source>
</evidence>
<dbReference type="Gene3D" id="3.40.50.12780">
    <property type="entry name" value="N-terminal domain of ligase-like"/>
    <property type="match status" value="1"/>
</dbReference>
<dbReference type="GO" id="GO:0016878">
    <property type="term" value="F:acid-thiol ligase activity"/>
    <property type="evidence" value="ECO:0007669"/>
    <property type="project" value="UniProtKB-ARBA"/>
</dbReference>
<dbReference type="Proteomes" id="UP000194137">
    <property type="component" value="Chromosome"/>
</dbReference>
<feature type="domain" description="AMP-dependent synthetase/ligase" evidence="1">
    <location>
        <begin position="10"/>
        <end position="376"/>
    </location>
</feature>
<dbReference type="RefSeq" id="WP_086088036.1">
    <property type="nucleotide sequence ID" value="NZ_CP021112.1"/>
</dbReference>
<evidence type="ECO:0000259" key="1">
    <source>
        <dbReference type="Pfam" id="PF00501"/>
    </source>
</evidence>
<dbReference type="PANTHER" id="PTHR43767:SF1">
    <property type="entry name" value="NONRIBOSOMAL PEPTIDE SYNTHASE PES1 (EUROFUNG)-RELATED"/>
    <property type="match status" value="1"/>
</dbReference>